<organism evidence="3 4">
    <name type="scientific">Segatella hominis</name>
    <dbReference type="NCBI Taxonomy" id="2518605"/>
    <lineage>
        <taxon>Bacteria</taxon>
        <taxon>Pseudomonadati</taxon>
        <taxon>Bacteroidota</taxon>
        <taxon>Bacteroidia</taxon>
        <taxon>Bacteroidales</taxon>
        <taxon>Prevotellaceae</taxon>
        <taxon>Segatella</taxon>
    </lineage>
</organism>
<keyword evidence="1" id="KW-0472">Membrane</keyword>
<dbReference type="GeneID" id="302995747"/>
<keyword evidence="2" id="KW-0732">Signal</keyword>
<keyword evidence="1" id="KW-1133">Transmembrane helix</keyword>
<feature type="signal peptide" evidence="2">
    <location>
        <begin position="1"/>
        <end position="20"/>
    </location>
</feature>
<protein>
    <submittedName>
        <fullName evidence="3">DUF4407 domain-containing protein</fullName>
    </submittedName>
</protein>
<gene>
    <name evidence="3" type="ORF">EXN75_10700</name>
</gene>
<evidence type="ECO:0000313" key="3">
    <source>
        <dbReference type="EMBL" id="TFH79034.1"/>
    </source>
</evidence>
<dbReference type="Proteomes" id="UP000297872">
    <property type="component" value="Unassembled WGS sequence"/>
</dbReference>
<dbReference type="RefSeq" id="WP_117662004.1">
    <property type="nucleotide sequence ID" value="NZ_SGVY01000028.1"/>
</dbReference>
<dbReference type="Pfam" id="PF14362">
    <property type="entry name" value="DUF4407"/>
    <property type="match status" value="1"/>
</dbReference>
<proteinExistence type="predicted"/>
<feature type="transmembrane region" description="Helical" evidence="1">
    <location>
        <begin position="92"/>
        <end position="110"/>
    </location>
</feature>
<sequence>MNWWIKFGCKLTGWSSSVLAQCSEASKTQLSKYTSALLILMIVWSITGFCFAQRYIGLPVWGCILVSLVFITIVIMIERQILLALHPTKKLVAFRFVIAIIMAIVGSTIFDQTMFGKDIDKQMATTIEHQTQTLTQKRVSNIDSKLLAFQEEKDSLDKVNSELQADINAHPWIVQKSVTNSQDRLVVNGKIKVVNNPSVTTNQVANPKQSVVSTNNEKIKQIVLQEMDLNKKRLTVEEDTRKECQANVGFLEELEAMVSIVTTRKVAGAFYLIFFMLLMSLELFVVTSKMGDQECDYEMAIKGAEKVKMAQFNMAFNRVQAK</sequence>
<evidence type="ECO:0000256" key="1">
    <source>
        <dbReference type="SAM" id="Phobius"/>
    </source>
</evidence>
<feature type="transmembrane region" description="Helical" evidence="1">
    <location>
        <begin position="30"/>
        <end position="51"/>
    </location>
</feature>
<feature type="transmembrane region" description="Helical" evidence="1">
    <location>
        <begin position="58"/>
        <end position="77"/>
    </location>
</feature>
<accession>A0A4Y8VGS0</accession>
<dbReference type="AlphaFoldDB" id="A0A4Y8VGS0"/>
<name>A0A4Y8VGS0_9BACT</name>
<dbReference type="InterPro" id="IPR025519">
    <property type="entry name" value="DUF4407"/>
</dbReference>
<feature type="transmembrane region" description="Helical" evidence="1">
    <location>
        <begin position="266"/>
        <end position="286"/>
    </location>
</feature>
<reference evidence="3 4" key="1">
    <citation type="submission" date="2019-02" db="EMBL/GenBank/DDBJ databases">
        <title>Draft Genome Sequence of the Prevotella sp. BCRC 81118, Isolated from Human Feces.</title>
        <authorList>
            <person name="Huang C.-H."/>
        </authorList>
    </citation>
    <scope>NUCLEOTIDE SEQUENCE [LARGE SCALE GENOMIC DNA]</scope>
    <source>
        <strain evidence="3 4">BCRC 81118</strain>
    </source>
</reference>
<comment type="caution">
    <text evidence="3">The sequence shown here is derived from an EMBL/GenBank/DDBJ whole genome shotgun (WGS) entry which is preliminary data.</text>
</comment>
<dbReference type="OrthoDB" id="1421255at2"/>
<feature type="chain" id="PRO_5021362291" evidence="2">
    <location>
        <begin position="21"/>
        <end position="322"/>
    </location>
</feature>
<dbReference type="EMBL" id="SGVY01000028">
    <property type="protein sequence ID" value="TFH79034.1"/>
    <property type="molecule type" value="Genomic_DNA"/>
</dbReference>
<evidence type="ECO:0000313" key="4">
    <source>
        <dbReference type="Proteomes" id="UP000297872"/>
    </source>
</evidence>
<keyword evidence="4" id="KW-1185">Reference proteome</keyword>
<evidence type="ECO:0000256" key="2">
    <source>
        <dbReference type="SAM" id="SignalP"/>
    </source>
</evidence>
<keyword evidence="1" id="KW-0812">Transmembrane</keyword>